<comment type="caution">
    <text evidence="3">The sequence shown here is derived from an EMBL/GenBank/DDBJ whole genome shotgun (WGS) entry which is preliminary data.</text>
</comment>
<keyword evidence="2" id="KW-1133">Transmembrane helix</keyword>
<feature type="compositionally biased region" description="Basic and acidic residues" evidence="1">
    <location>
        <begin position="371"/>
        <end position="381"/>
    </location>
</feature>
<protein>
    <submittedName>
        <fullName evidence="3">Uncharacterized protein</fullName>
    </submittedName>
</protein>
<feature type="compositionally biased region" description="Polar residues" evidence="1">
    <location>
        <begin position="296"/>
        <end position="306"/>
    </location>
</feature>
<reference evidence="3 4" key="1">
    <citation type="submission" date="2023-03" db="EMBL/GenBank/DDBJ databases">
        <title>Genome insight into feeding habits of ladybird beetles.</title>
        <authorList>
            <person name="Li H.-S."/>
            <person name="Huang Y.-H."/>
            <person name="Pang H."/>
        </authorList>
    </citation>
    <scope>NUCLEOTIDE SEQUENCE [LARGE SCALE GENOMIC DNA]</scope>
    <source>
        <strain evidence="3">SYSU_2023b</strain>
        <tissue evidence="3">Whole body</tissue>
    </source>
</reference>
<evidence type="ECO:0000313" key="4">
    <source>
        <dbReference type="Proteomes" id="UP001431783"/>
    </source>
</evidence>
<feature type="compositionally biased region" description="Polar residues" evidence="1">
    <location>
        <begin position="769"/>
        <end position="785"/>
    </location>
</feature>
<feature type="region of interest" description="Disordered" evidence="1">
    <location>
        <begin position="757"/>
        <end position="785"/>
    </location>
</feature>
<feature type="compositionally biased region" description="Basic residues" evidence="1">
    <location>
        <begin position="148"/>
        <end position="158"/>
    </location>
</feature>
<dbReference type="AlphaFoldDB" id="A0AAW1VBD3"/>
<accession>A0AAW1VBD3</accession>
<keyword evidence="2" id="KW-0472">Membrane</keyword>
<evidence type="ECO:0000256" key="2">
    <source>
        <dbReference type="SAM" id="Phobius"/>
    </source>
</evidence>
<feature type="compositionally biased region" description="Basic residues" evidence="1">
    <location>
        <begin position="274"/>
        <end position="294"/>
    </location>
</feature>
<sequence length="889" mass="97611">MSIVICFRTILVRALLILVFLAKSVYKCATLRVASALTFFAMLFWFAERRGDGDASLLSRDLSLLDFREDNSLLTIHGVKKVDENGNALHQNTTSKNKKKKVQSDKNVVSCVAAEKVEGHRSDIINDVTKLLEYIGENKRQSGTTKTNAHRSSKQLHKHTSEEGPRNSKKQRAQSSKGKENRSELKKSNSLGEISTVKLENFAFSGKDSEKTDVKEPPAKHVDVTHKVKKETSVDKPRDRRSCGNVEHPTMQNFYKNTNTECIETSSSSDFRVVTKKKKTKKRRNSVSGSRRKMSTAASNGANSSKSDGDRASSPTVVRRKSTCSVPPSDRSNDSSDVDSVHSLPIDTSQRLESSLNADDGPISYAAIAKNSDRKTSHETYKTSSPDSKSINSKENSPVSITSVDPTSPDTARSKITSQYVSDMPVAELVQSRVQNTPTKVPPPDVHNIKSFPSIHASSNKLDRLPKAESKISSARGCTNKLHVGQQNMVQYNNAANITRNSRILSSNASNEELEQQDDIQNNLSIIQASEMEAIQHNSQIMPTMQIPDVQTIEKMHFMNQPGGRMPPHLQQHVLPTQHVQIAPQPQPIHPTPVIPITDIFTDGRPPSTYTAVISHTPHQPGGLAYVKTVQAYEGMRMAQLDQPSYHTAQKGTAKEGVNTHIVPNTVDNQNVLNNNIVTQTTNVEAKRKDSISGKIIQDDNANSASTKQSKFSKKPHFPNEVSSGSSGTRDCSVSMTSSVAKSVHISSVSDMITNSNTSSTSLSGEGLYQQSTSQAGAESSTRDVSATICDNRTNTSDSEDSPRPPVVILSGLNSSKEVTTGLVFGFDVNEQLLSEDICENFVERYVSPVSYTDTSHNHDKIVNYIGLAWDDVRRSHSIGKAQYYSDSP</sequence>
<proteinExistence type="predicted"/>
<name>A0AAW1VBD3_9CUCU</name>
<feature type="transmembrane region" description="Helical" evidence="2">
    <location>
        <begin position="6"/>
        <end position="22"/>
    </location>
</feature>
<feature type="region of interest" description="Disordered" evidence="1">
    <location>
        <begin position="139"/>
        <end position="192"/>
    </location>
</feature>
<evidence type="ECO:0000256" key="1">
    <source>
        <dbReference type="SAM" id="MobiDB-lite"/>
    </source>
</evidence>
<feature type="compositionally biased region" description="Basic and acidic residues" evidence="1">
    <location>
        <begin position="228"/>
        <end position="242"/>
    </location>
</feature>
<dbReference type="Proteomes" id="UP001431783">
    <property type="component" value="Unassembled WGS sequence"/>
</dbReference>
<feature type="compositionally biased region" description="Basic and acidic residues" evidence="1">
    <location>
        <begin position="177"/>
        <end position="187"/>
    </location>
</feature>
<dbReference type="EMBL" id="JARQZJ010000135">
    <property type="protein sequence ID" value="KAK9892508.1"/>
    <property type="molecule type" value="Genomic_DNA"/>
</dbReference>
<feature type="transmembrane region" description="Helical" evidence="2">
    <location>
        <begin position="29"/>
        <end position="47"/>
    </location>
</feature>
<feature type="region of interest" description="Disordered" evidence="1">
    <location>
        <begin position="266"/>
        <end position="411"/>
    </location>
</feature>
<gene>
    <name evidence="3" type="ORF">WA026_020497</name>
</gene>
<feature type="compositionally biased region" description="Polar residues" evidence="1">
    <location>
        <begin position="721"/>
        <end position="733"/>
    </location>
</feature>
<keyword evidence="2" id="KW-0812">Transmembrane</keyword>
<feature type="compositionally biased region" description="Polar residues" evidence="1">
    <location>
        <begin position="382"/>
        <end position="411"/>
    </location>
</feature>
<feature type="region of interest" description="Disordered" evidence="1">
    <location>
        <begin position="228"/>
        <end position="251"/>
    </location>
</feature>
<evidence type="ECO:0000313" key="3">
    <source>
        <dbReference type="EMBL" id="KAK9892508.1"/>
    </source>
</evidence>
<keyword evidence="4" id="KW-1185">Reference proteome</keyword>
<feature type="compositionally biased region" description="Polar residues" evidence="1">
    <location>
        <begin position="346"/>
        <end position="357"/>
    </location>
</feature>
<organism evidence="3 4">
    <name type="scientific">Henosepilachna vigintioctopunctata</name>
    <dbReference type="NCBI Taxonomy" id="420089"/>
    <lineage>
        <taxon>Eukaryota</taxon>
        <taxon>Metazoa</taxon>
        <taxon>Ecdysozoa</taxon>
        <taxon>Arthropoda</taxon>
        <taxon>Hexapoda</taxon>
        <taxon>Insecta</taxon>
        <taxon>Pterygota</taxon>
        <taxon>Neoptera</taxon>
        <taxon>Endopterygota</taxon>
        <taxon>Coleoptera</taxon>
        <taxon>Polyphaga</taxon>
        <taxon>Cucujiformia</taxon>
        <taxon>Coccinelloidea</taxon>
        <taxon>Coccinellidae</taxon>
        <taxon>Epilachninae</taxon>
        <taxon>Epilachnini</taxon>
        <taxon>Henosepilachna</taxon>
    </lineage>
</organism>
<feature type="region of interest" description="Disordered" evidence="1">
    <location>
        <begin position="695"/>
        <end position="733"/>
    </location>
</feature>
<feature type="compositionally biased region" description="Polar residues" evidence="1">
    <location>
        <begin position="700"/>
        <end position="710"/>
    </location>
</feature>